<protein>
    <recommendedName>
        <fullName evidence="4">HRQ family protein 2</fullName>
    </recommendedName>
</protein>
<accession>A0A5J5ESJ1</accession>
<reference evidence="2 3" key="1">
    <citation type="submission" date="2019-09" db="EMBL/GenBank/DDBJ databases">
        <title>Draft genome of the ectomycorrhizal ascomycete Sphaerosporella brunnea.</title>
        <authorList>
            <consortium name="DOE Joint Genome Institute"/>
            <person name="Benucci G.M."/>
            <person name="Marozzi G."/>
            <person name="Antonielli L."/>
            <person name="Sanchez S."/>
            <person name="Marco P."/>
            <person name="Wang X."/>
            <person name="Falini L.B."/>
            <person name="Barry K."/>
            <person name="Haridas S."/>
            <person name="Lipzen A."/>
            <person name="Labutti K."/>
            <person name="Grigoriev I.V."/>
            <person name="Murat C."/>
            <person name="Martin F."/>
            <person name="Albertini E."/>
            <person name="Donnini D."/>
            <person name="Bonito G."/>
        </authorList>
    </citation>
    <scope>NUCLEOTIDE SEQUENCE [LARGE SCALE GENOMIC DNA]</scope>
    <source>
        <strain evidence="2 3">Sb_GMNB300</strain>
    </source>
</reference>
<evidence type="ECO:0008006" key="4">
    <source>
        <dbReference type="Google" id="ProtNLM"/>
    </source>
</evidence>
<evidence type="ECO:0000256" key="1">
    <source>
        <dbReference type="SAM" id="Phobius"/>
    </source>
</evidence>
<dbReference type="Pfam" id="PF11927">
    <property type="entry name" value="HODM_asu-like"/>
    <property type="match status" value="1"/>
</dbReference>
<dbReference type="Proteomes" id="UP000326924">
    <property type="component" value="Unassembled WGS sequence"/>
</dbReference>
<dbReference type="InParanoid" id="A0A5J5ESJ1"/>
<proteinExistence type="predicted"/>
<feature type="transmembrane region" description="Helical" evidence="1">
    <location>
        <begin position="24"/>
        <end position="42"/>
    </location>
</feature>
<dbReference type="InterPro" id="IPR021848">
    <property type="entry name" value="HODM_asu-like"/>
</dbReference>
<keyword evidence="3" id="KW-1185">Reference proteome</keyword>
<dbReference type="AlphaFoldDB" id="A0A5J5ESJ1"/>
<dbReference type="EMBL" id="VXIS01000135">
    <property type="protein sequence ID" value="KAA8902243.1"/>
    <property type="molecule type" value="Genomic_DNA"/>
</dbReference>
<dbReference type="OrthoDB" id="5043642at2759"/>
<evidence type="ECO:0000313" key="3">
    <source>
        <dbReference type="Proteomes" id="UP000326924"/>
    </source>
</evidence>
<keyword evidence="1" id="KW-0472">Membrane</keyword>
<gene>
    <name evidence="2" type="ORF">FN846DRAFT_908645</name>
</gene>
<name>A0A5J5ESJ1_9PEZI</name>
<keyword evidence="1" id="KW-0812">Transmembrane</keyword>
<comment type="caution">
    <text evidence="2">The sequence shown here is derived from an EMBL/GenBank/DDBJ whole genome shotgun (WGS) entry which is preliminary data.</text>
</comment>
<evidence type="ECO:0000313" key="2">
    <source>
        <dbReference type="EMBL" id="KAA8902243.1"/>
    </source>
</evidence>
<sequence length="379" mass="42469">MNSSDLRTPAHFASEFGGGVNNSMIPALAFALGGGLLYLSYFKGKQFASLPSPGDVIIEEQKPEKVQLLEPLSNFNYATTAPIKFRPYKPKFHLTMGIQSITPNDLILLDSSYKRRLAYRRQLLRSHPNETYGHLPNATWAVSEFYTYIVSEHLPSRFPAHFSKSPSGTLVQNHTTTNTYPIIPQSATNALRALGENLDEDFVFLLPGEDGSWRVSAFAVCFPNGFNLAEKLGWKMGEVHAPVPGFEAKLGQSLERYFSKMQPGVEHAVQRVNWGIARTAELFTPSGTHVYDGEEPKEDETLRPEQCCLRVERQTLWKLPETGAIVFGIKTYMTPLSELKKEEGEAERLAEAIEGFGDAMGRYKARDVWGKAVLEYLRN</sequence>
<keyword evidence="1" id="KW-1133">Transmembrane helix</keyword>
<organism evidence="2 3">
    <name type="scientific">Sphaerosporella brunnea</name>
    <dbReference type="NCBI Taxonomy" id="1250544"/>
    <lineage>
        <taxon>Eukaryota</taxon>
        <taxon>Fungi</taxon>
        <taxon>Dikarya</taxon>
        <taxon>Ascomycota</taxon>
        <taxon>Pezizomycotina</taxon>
        <taxon>Pezizomycetes</taxon>
        <taxon>Pezizales</taxon>
        <taxon>Pyronemataceae</taxon>
        <taxon>Sphaerosporella</taxon>
    </lineage>
</organism>